<dbReference type="RefSeq" id="WP_110522564.1">
    <property type="nucleotide sequence ID" value="NZ_WTVI01000007.1"/>
</dbReference>
<dbReference type="Gene3D" id="3.90.550.10">
    <property type="entry name" value="Spore Coat Polysaccharide Biosynthesis Protein SpsA, Chain A"/>
    <property type="match status" value="1"/>
</dbReference>
<dbReference type="PANTHER" id="PTHR43685">
    <property type="entry name" value="GLYCOSYLTRANSFERASE"/>
    <property type="match status" value="1"/>
</dbReference>
<name>A0A323V2C7_9RHOO</name>
<gene>
    <name evidence="2" type="ORF">DNK49_01640</name>
</gene>
<proteinExistence type="predicted"/>
<dbReference type="Pfam" id="PF00535">
    <property type="entry name" value="Glycos_transf_2"/>
    <property type="match status" value="1"/>
</dbReference>
<feature type="domain" description="Glycosyltransferase 2-like" evidence="1">
    <location>
        <begin position="17"/>
        <end position="179"/>
    </location>
</feature>
<dbReference type="InterPro" id="IPR001173">
    <property type="entry name" value="Glyco_trans_2-like"/>
</dbReference>
<comment type="caution">
    <text evidence="2">The sequence shown here is derived from an EMBL/GenBank/DDBJ whole genome shotgun (WGS) entry which is preliminary data.</text>
</comment>
<accession>A0A323V2C7</accession>
<evidence type="ECO:0000313" key="3">
    <source>
        <dbReference type="Proteomes" id="UP000248259"/>
    </source>
</evidence>
<keyword evidence="2" id="KW-0808">Transferase</keyword>
<dbReference type="EMBL" id="QKOE01000001">
    <property type="protein sequence ID" value="PZA18263.1"/>
    <property type="molecule type" value="Genomic_DNA"/>
</dbReference>
<organism evidence="2 3">
    <name type="scientific">Parazoarcus communis SWub3 = DSM 12120</name>
    <dbReference type="NCBI Taxonomy" id="1121029"/>
    <lineage>
        <taxon>Bacteria</taxon>
        <taxon>Pseudomonadati</taxon>
        <taxon>Pseudomonadota</taxon>
        <taxon>Betaproteobacteria</taxon>
        <taxon>Rhodocyclales</taxon>
        <taxon>Zoogloeaceae</taxon>
        <taxon>Parazoarcus</taxon>
    </lineage>
</organism>
<dbReference type="Proteomes" id="UP000248259">
    <property type="component" value="Unassembled WGS sequence"/>
</dbReference>
<reference evidence="2 3" key="1">
    <citation type="submission" date="2018-06" db="EMBL/GenBank/DDBJ databases">
        <title>Azoarcus communis strain SWub3 genome.</title>
        <authorList>
            <person name="Zorraquino Salvo V."/>
            <person name="Toubiana D."/>
            <person name="Blumwald E."/>
        </authorList>
    </citation>
    <scope>NUCLEOTIDE SEQUENCE [LARGE SCALE GENOMIC DNA]</scope>
    <source>
        <strain evidence="2 3">SWub3</strain>
    </source>
</reference>
<sequence length="324" mass="36198">MSVEQQAQPLPPKALVSVIIPAFNARAFVMDAIRSVRAQHYEPIEVLLIDDGSTDGTAEVVEREAPEVRIIRQANGGVAAARNRGLAEARGEFITFLDADDGWFPGKLLAQVSYLTAHPEVGVAFHRWLVWRPDDRGVYHWPSPPPENLPAQPELSGWLYLPLLLDCVVHTSTVMMRRSVAEAVGRFDTSLVIGEDYDYWLRVSRICPIHKLAPVYSFYRSAPASLTSAPKKQNFEYLVVQRALETWGLTAPDGKSLPIAQIESRLAKLARDFGYAHYHQGSITLAREAYLAAVKHQPANMRAWLYLVRSGFRSMFSSTSGRGR</sequence>
<evidence type="ECO:0000313" key="2">
    <source>
        <dbReference type="EMBL" id="PZA18263.1"/>
    </source>
</evidence>
<evidence type="ECO:0000259" key="1">
    <source>
        <dbReference type="Pfam" id="PF00535"/>
    </source>
</evidence>
<keyword evidence="3" id="KW-1185">Reference proteome</keyword>
<dbReference type="SUPFAM" id="SSF53448">
    <property type="entry name" value="Nucleotide-diphospho-sugar transferases"/>
    <property type="match status" value="1"/>
</dbReference>
<dbReference type="PANTHER" id="PTHR43685:SF11">
    <property type="entry name" value="GLYCOSYLTRANSFERASE TAGX-RELATED"/>
    <property type="match status" value="1"/>
</dbReference>
<dbReference type="AlphaFoldDB" id="A0A323V2C7"/>
<protein>
    <submittedName>
        <fullName evidence="2">Family 2 glycosyl transferase</fullName>
    </submittedName>
</protein>
<dbReference type="GO" id="GO:0016740">
    <property type="term" value="F:transferase activity"/>
    <property type="evidence" value="ECO:0007669"/>
    <property type="project" value="UniProtKB-KW"/>
</dbReference>
<dbReference type="InterPro" id="IPR050834">
    <property type="entry name" value="Glycosyltransf_2"/>
</dbReference>
<dbReference type="OrthoDB" id="433681at2"/>
<dbReference type="InterPro" id="IPR029044">
    <property type="entry name" value="Nucleotide-diphossugar_trans"/>
</dbReference>